<dbReference type="InterPro" id="IPR027417">
    <property type="entry name" value="P-loop_NTPase"/>
</dbReference>
<feature type="non-terminal residue" evidence="1">
    <location>
        <position position="1"/>
    </location>
</feature>
<comment type="caution">
    <text evidence="1">The sequence shown here is derived from an EMBL/GenBank/DDBJ whole genome shotgun (WGS) entry which is preliminary data.</text>
</comment>
<dbReference type="Gene3D" id="3.40.50.300">
    <property type="entry name" value="P-loop containing nucleotide triphosphate hydrolases"/>
    <property type="match status" value="1"/>
</dbReference>
<sequence length="87" mass="10190">ASRLMNAVKRNDFIFIIGQCGSAKSSLIRLVERTMNKQMSLTNTNSNEQQKTIVPCTIFPNSFDEDQFYQTKNSFIEQWKQYYTITH</sequence>
<dbReference type="EMBL" id="CAJOAZ010032635">
    <property type="protein sequence ID" value="CAF4449025.1"/>
    <property type="molecule type" value="Genomic_DNA"/>
</dbReference>
<evidence type="ECO:0000313" key="2">
    <source>
        <dbReference type="Proteomes" id="UP000663844"/>
    </source>
</evidence>
<feature type="non-terminal residue" evidence="1">
    <location>
        <position position="87"/>
    </location>
</feature>
<dbReference type="AlphaFoldDB" id="A0A820S8E9"/>
<accession>A0A820S8E9</accession>
<organism evidence="1 2">
    <name type="scientific">Adineta steineri</name>
    <dbReference type="NCBI Taxonomy" id="433720"/>
    <lineage>
        <taxon>Eukaryota</taxon>
        <taxon>Metazoa</taxon>
        <taxon>Spiralia</taxon>
        <taxon>Gnathifera</taxon>
        <taxon>Rotifera</taxon>
        <taxon>Eurotatoria</taxon>
        <taxon>Bdelloidea</taxon>
        <taxon>Adinetida</taxon>
        <taxon>Adinetidae</taxon>
        <taxon>Adineta</taxon>
    </lineage>
</organism>
<reference evidence="1" key="1">
    <citation type="submission" date="2021-02" db="EMBL/GenBank/DDBJ databases">
        <authorList>
            <person name="Nowell W R."/>
        </authorList>
    </citation>
    <scope>NUCLEOTIDE SEQUENCE</scope>
</reference>
<proteinExistence type="predicted"/>
<gene>
    <name evidence="1" type="ORF">OXD698_LOCUS54284</name>
</gene>
<evidence type="ECO:0000313" key="1">
    <source>
        <dbReference type="EMBL" id="CAF4449025.1"/>
    </source>
</evidence>
<name>A0A820S8E9_9BILA</name>
<protein>
    <submittedName>
        <fullName evidence="1">Uncharacterized protein</fullName>
    </submittedName>
</protein>
<dbReference type="Proteomes" id="UP000663844">
    <property type="component" value="Unassembled WGS sequence"/>
</dbReference>